<evidence type="ECO:0000313" key="1">
    <source>
        <dbReference type="EMBL" id="AEB13211.1"/>
    </source>
</evidence>
<name>F2NUB8_TRES6</name>
<organism evidence="1 2">
    <name type="scientific">Treponema succinifaciens (strain ATCC 33096 / DSM 2489 / 6091)</name>
    <dbReference type="NCBI Taxonomy" id="869209"/>
    <lineage>
        <taxon>Bacteria</taxon>
        <taxon>Pseudomonadati</taxon>
        <taxon>Spirochaetota</taxon>
        <taxon>Spirochaetia</taxon>
        <taxon>Spirochaetales</taxon>
        <taxon>Treponemataceae</taxon>
        <taxon>Treponema</taxon>
    </lineage>
</organism>
<dbReference type="GeneID" id="302997484"/>
<dbReference type="AlphaFoldDB" id="F2NUB8"/>
<reference evidence="2" key="2">
    <citation type="submission" date="2011-04" db="EMBL/GenBank/DDBJ databases">
        <title>The complete genome of chromosome of Treponema succinifaciens DSM 2489.</title>
        <authorList>
            <person name="Lucas S."/>
            <person name="Copeland A."/>
            <person name="Lapidus A."/>
            <person name="Bruce D."/>
            <person name="Goodwin L."/>
            <person name="Pitluck S."/>
            <person name="Peters L."/>
            <person name="Kyrpides N."/>
            <person name="Mavromatis K."/>
            <person name="Ivanova N."/>
            <person name="Ovchinnikova G."/>
            <person name="Teshima H."/>
            <person name="Detter J.C."/>
            <person name="Tapia R."/>
            <person name="Han C."/>
            <person name="Land M."/>
            <person name="Hauser L."/>
            <person name="Markowitz V."/>
            <person name="Cheng J.-F."/>
            <person name="Hugenholtz P."/>
            <person name="Woyke T."/>
            <person name="Wu D."/>
            <person name="Gronow S."/>
            <person name="Wellnitz S."/>
            <person name="Brambilla E."/>
            <person name="Klenk H.-P."/>
            <person name="Eisen J.A."/>
        </authorList>
    </citation>
    <scope>NUCLEOTIDE SEQUENCE [LARGE SCALE GENOMIC DNA]</scope>
    <source>
        <strain evidence="2">ATCC 33096 / DSM 2489 / 6091</strain>
    </source>
</reference>
<protein>
    <submittedName>
        <fullName evidence="1">Uncharacterized protein</fullName>
    </submittedName>
</protein>
<dbReference type="eggNOG" id="ENOG5030XVU">
    <property type="taxonomic scope" value="Bacteria"/>
</dbReference>
<dbReference type="STRING" id="869209.Tresu_0250"/>
<evidence type="ECO:0000313" key="2">
    <source>
        <dbReference type="Proteomes" id="UP000006852"/>
    </source>
</evidence>
<sequence>MKYFNKVVAVVFLLFVNFINVYSNEYLNKFFGEQKYIVKEIFIGNKQMLFAGTCKNFSKQIYDKAIIYEIQNNDDFIPHITFTENKISTVNSILFSSYIKGKKFYGWKIVITEKDGYIDTDYYAENGKNVADGISIYWDNANKEFKQSEFDTSQL</sequence>
<proteinExistence type="predicted"/>
<dbReference type="Proteomes" id="UP000006852">
    <property type="component" value="Chromosome"/>
</dbReference>
<dbReference type="KEGG" id="tsu:Tresu_0250"/>
<keyword evidence="2" id="KW-1185">Reference proteome</keyword>
<dbReference type="RefSeq" id="WP_013700522.1">
    <property type="nucleotide sequence ID" value="NC_015385.1"/>
</dbReference>
<reference evidence="1 2" key="1">
    <citation type="journal article" date="2011" name="Stand. Genomic Sci.">
        <title>Complete genome sequence of Treponema succinifaciens type strain (6091).</title>
        <authorList>
            <person name="Han C."/>
            <person name="Gronow S."/>
            <person name="Teshima H."/>
            <person name="Lapidus A."/>
            <person name="Nolan M."/>
            <person name="Lucas S."/>
            <person name="Hammon N."/>
            <person name="Deshpande S."/>
            <person name="Cheng J.F."/>
            <person name="Zeytun A."/>
            <person name="Tapia R."/>
            <person name="Goodwin L."/>
            <person name="Pitluck S."/>
            <person name="Liolios K."/>
            <person name="Pagani I."/>
            <person name="Ivanova N."/>
            <person name="Mavromatis K."/>
            <person name="Mikhailova N."/>
            <person name="Huntemann M."/>
            <person name="Pati A."/>
            <person name="Chen A."/>
            <person name="Palaniappan K."/>
            <person name="Land M."/>
            <person name="Hauser L."/>
            <person name="Brambilla E.M."/>
            <person name="Rohde M."/>
            <person name="Goker M."/>
            <person name="Woyke T."/>
            <person name="Bristow J."/>
            <person name="Eisen J.A."/>
            <person name="Markowitz V."/>
            <person name="Hugenholtz P."/>
            <person name="Kyrpides N.C."/>
            <person name="Klenk H.P."/>
            <person name="Detter J.C."/>
        </authorList>
    </citation>
    <scope>NUCLEOTIDE SEQUENCE [LARGE SCALE GENOMIC DNA]</scope>
    <source>
        <strain evidence="2">ATCC 33096 / DSM 2489 / 6091</strain>
    </source>
</reference>
<dbReference type="EMBL" id="CP002631">
    <property type="protein sequence ID" value="AEB13211.1"/>
    <property type="molecule type" value="Genomic_DNA"/>
</dbReference>
<accession>F2NUB8</accession>
<gene>
    <name evidence="1" type="ordered locus">Tresu_0250</name>
</gene>
<dbReference type="HOGENOM" id="CLU_1694726_0_0_12"/>